<dbReference type="Gene3D" id="3.40.50.300">
    <property type="entry name" value="P-loop containing nucleotide triphosphate hydrolases"/>
    <property type="match status" value="1"/>
</dbReference>
<dbReference type="KEGG" id="aac:Aaci_1194"/>
<dbReference type="HOGENOM" id="CLU_793735_0_0_9"/>
<accession>C8WVV3</accession>
<gene>
    <name evidence="2" type="ordered locus">Aaci_1194</name>
</gene>
<protein>
    <submittedName>
        <fullName evidence="2">Cobyrinic acid ac-diamide synthase</fullName>
    </submittedName>
</protein>
<dbReference type="Proteomes" id="UP000001917">
    <property type="component" value="Chromosome"/>
</dbReference>
<sequence length="349" mass="39241">MPGHTRSFTLALFLDTWNEATVRRVKEQLGLSVLYCTIDTITRERYAELCQAGYDDVVPYPPAPDYVRHWERKADEDQGRVTLESLVSRPRKSSYTDFRETKPFEHLSIAPRRAKVICVTGVKGGVGKTTLSALMASALMVKGRRVVLAELDPNGNLAGLFRTDRTVTADRFETLPDALTDPELEQNMMRTAGGWWLIPKGERPLGLSRDGAERLIHLTGQYADYVVLDTHASQLISTVVALQEADVVLGVTTPDRTTWTDLRPFLQQGERPAYLILNRVRERPRRAADIVAFLEREIGYRVVGVVREDDGMYKRVQQGLAPMGSRKTNAEIQRILRAVSVLDTSTKSK</sequence>
<keyword evidence="3" id="KW-1185">Reference proteome</keyword>
<dbReference type="eggNOG" id="COG0455">
    <property type="taxonomic scope" value="Bacteria"/>
</dbReference>
<dbReference type="InterPro" id="IPR050625">
    <property type="entry name" value="ParA/MinD_ATPase"/>
</dbReference>
<dbReference type="GO" id="GO:0005524">
    <property type="term" value="F:ATP binding"/>
    <property type="evidence" value="ECO:0007669"/>
    <property type="project" value="TreeGrafter"/>
</dbReference>
<dbReference type="EMBL" id="CP001727">
    <property type="protein sequence ID" value="ACV58225.1"/>
    <property type="molecule type" value="Genomic_DNA"/>
</dbReference>
<organism evidence="2 3">
    <name type="scientific">Alicyclobacillus acidocaldarius subsp. acidocaldarius (strain ATCC 27009 / DSM 446 / BCRC 14685 / JCM 5260 / KCTC 1825 / NBRC 15652 / NCIMB 11725 / NRRL B-14509 / 104-IA)</name>
    <name type="common">Bacillus acidocaldarius</name>
    <dbReference type="NCBI Taxonomy" id="521098"/>
    <lineage>
        <taxon>Bacteria</taxon>
        <taxon>Bacillati</taxon>
        <taxon>Bacillota</taxon>
        <taxon>Bacilli</taxon>
        <taxon>Bacillales</taxon>
        <taxon>Alicyclobacillaceae</taxon>
        <taxon>Alicyclobacillus</taxon>
    </lineage>
</organism>
<dbReference type="STRING" id="521098.Aaci_1194"/>
<proteinExistence type="predicted"/>
<evidence type="ECO:0000313" key="2">
    <source>
        <dbReference type="EMBL" id="ACV58225.1"/>
    </source>
</evidence>
<dbReference type="GO" id="GO:0051782">
    <property type="term" value="P:negative regulation of cell division"/>
    <property type="evidence" value="ECO:0007669"/>
    <property type="project" value="TreeGrafter"/>
</dbReference>
<dbReference type="AlphaFoldDB" id="C8WVV3"/>
<dbReference type="SUPFAM" id="SSF52540">
    <property type="entry name" value="P-loop containing nucleoside triphosphate hydrolases"/>
    <property type="match status" value="1"/>
</dbReference>
<dbReference type="GO" id="GO:0009898">
    <property type="term" value="C:cytoplasmic side of plasma membrane"/>
    <property type="evidence" value="ECO:0007669"/>
    <property type="project" value="TreeGrafter"/>
</dbReference>
<feature type="domain" description="CobQ/CobB/MinD/ParA nucleotide binding" evidence="1">
    <location>
        <begin position="117"/>
        <end position="320"/>
    </location>
</feature>
<name>C8WVV3_ALIAD</name>
<dbReference type="GO" id="GO:0005829">
    <property type="term" value="C:cytosol"/>
    <property type="evidence" value="ECO:0007669"/>
    <property type="project" value="TreeGrafter"/>
</dbReference>
<dbReference type="GO" id="GO:0016887">
    <property type="term" value="F:ATP hydrolysis activity"/>
    <property type="evidence" value="ECO:0007669"/>
    <property type="project" value="TreeGrafter"/>
</dbReference>
<dbReference type="InterPro" id="IPR027417">
    <property type="entry name" value="P-loop_NTPase"/>
</dbReference>
<reference evidence="3" key="1">
    <citation type="submission" date="2009-09" db="EMBL/GenBank/DDBJ databases">
        <title>The complete chromosome of Alicyclobacillus acidocaldarius subsp. acidocaldarius DSM 446.</title>
        <authorList>
            <consortium name="US DOE Joint Genome Institute (JGI-PGF)"/>
            <person name="Lucas S."/>
            <person name="Copeland A."/>
            <person name="Lapidus A."/>
            <person name="Glavina del Rio T."/>
            <person name="Dalin E."/>
            <person name="Tice H."/>
            <person name="Bruce D."/>
            <person name="Goodwin L."/>
            <person name="Pitluck S."/>
            <person name="Kyrpides N."/>
            <person name="Mavromatis K."/>
            <person name="Ivanova N."/>
            <person name="Ovchinnikova G."/>
            <person name="Chertkov O."/>
            <person name="Sims D."/>
            <person name="Brettin T."/>
            <person name="Detter J.C."/>
            <person name="Han C."/>
            <person name="Larimer F."/>
            <person name="Land M."/>
            <person name="Hauser L."/>
            <person name="Markowitz V."/>
            <person name="Cheng J.-F."/>
            <person name="Hugenholtz P."/>
            <person name="Woyke T."/>
            <person name="Wu D."/>
            <person name="Pukall R."/>
            <person name="Klenk H.-P."/>
            <person name="Eisen J.A."/>
        </authorList>
    </citation>
    <scope>NUCLEOTIDE SEQUENCE [LARGE SCALE GENOMIC DNA]</scope>
    <source>
        <strain evidence="3">ATCC 27009 / DSM 446 / BCRC 14685 / JCM 5260 / KCTC 1825 / NBRC 15652 / NCIMB 11725 / NRRL B-14509 / 104-IA</strain>
    </source>
</reference>
<dbReference type="InterPro" id="IPR002586">
    <property type="entry name" value="CobQ/CobB/MinD/ParA_Nub-bd_dom"/>
</dbReference>
<dbReference type="PANTHER" id="PTHR43384:SF13">
    <property type="entry name" value="SLR0110 PROTEIN"/>
    <property type="match status" value="1"/>
</dbReference>
<evidence type="ECO:0000313" key="3">
    <source>
        <dbReference type="Proteomes" id="UP000001917"/>
    </source>
</evidence>
<reference evidence="2 3" key="2">
    <citation type="journal article" date="2010" name="Stand. Genomic Sci.">
        <title>Complete genome sequence of Alicyclobacillus acidocaldarius type strain (104-IA).</title>
        <authorList>
            <person name="Mavromatis K."/>
            <person name="Sikorski J."/>
            <person name="Lapidus A."/>
            <person name="Glavina Del Rio T."/>
            <person name="Copeland A."/>
            <person name="Tice H."/>
            <person name="Cheng J.F."/>
            <person name="Lucas S."/>
            <person name="Chen F."/>
            <person name="Nolan M."/>
            <person name="Bruce D."/>
            <person name="Goodwin L."/>
            <person name="Pitluck S."/>
            <person name="Ivanova N."/>
            <person name="Ovchinnikova G."/>
            <person name="Pati A."/>
            <person name="Chen A."/>
            <person name="Palaniappan K."/>
            <person name="Land M."/>
            <person name="Hauser L."/>
            <person name="Chang Y.J."/>
            <person name="Jeffries C.D."/>
            <person name="Chain P."/>
            <person name="Meincke L."/>
            <person name="Sims D."/>
            <person name="Chertkov O."/>
            <person name="Han C."/>
            <person name="Brettin T."/>
            <person name="Detter J.C."/>
            <person name="Wahrenburg C."/>
            <person name="Rohde M."/>
            <person name="Pukall R."/>
            <person name="Goker M."/>
            <person name="Bristow J."/>
            <person name="Eisen J.A."/>
            <person name="Markowitz V."/>
            <person name="Hugenholtz P."/>
            <person name="Klenk H.P."/>
            <person name="Kyrpides N.C."/>
        </authorList>
    </citation>
    <scope>NUCLEOTIDE SEQUENCE [LARGE SCALE GENOMIC DNA]</scope>
    <source>
        <strain evidence="3">ATCC 27009 / DSM 446 / BCRC 14685 / JCM 5260 / KCTC 1825 / NBRC 15652 / NCIMB 11725 / NRRL B-14509 / 104-IA</strain>
    </source>
</reference>
<dbReference type="Pfam" id="PF01656">
    <property type="entry name" value="CbiA"/>
    <property type="match status" value="1"/>
</dbReference>
<dbReference type="CDD" id="cd02042">
    <property type="entry name" value="ParAB_family"/>
    <property type="match status" value="1"/>
</dbReference>
<dbReference type="PANTHER" id="PTHR43384">
    <property type="entry name" value="SEPTUM SITE-DETERMINING PROTEIN MIND HOMOLOG, CHLOROPLASTIC-RELATED"/>
    <property type="match status" value="1"/>
</dbReference>
<evidence type="ECO:0000259" key="1">
    <source>
        <dbReference type="Pfam" id="PF01656"/>
    </source>
</evidence>
<dbReference type="CDD" id="cd01983">
    <property type="entry name" value="SIMIBI"/>
    <property type="match status" value="1"/>
</dbReference>